<name>B9I147_POPTR</name>
<dbReference type="InterPro" id="IPR036318">
    <property type="entry name" value="FAD-bd_PCMH-like_sf"/>
</dbReference>
<dbReference type="SMART" id="SM01091">
    <property type="entry name" value="CorC_HlyC"/>
    <property type="match status" value="1"/>
</dbReference>
<dbReference type="GO" id="GO:0050660">
    <property type="term" value="F:flavin adenine dinucleotide binding"/>
    <property type="evidence" value="ECO:0007669"/>
    <property type="project" value="InterPro"/>
</dbReference>
<proteinExistence type="predicted"/>
<dbReference type="HOGENOM" id="CLU_1780599_0_0_1"/>
<protein>
    <recommendedName>
        <fullName evidence="3">Transporter-associated domain-containing protein</fullName>
    </recommendedName>
</protein>
<dbReference type="InterPro" id="IPR016169">
    <property type="entry name" value="FAD-bd_PCMH_sub2"/>
</dbReference>
<dbReference type="EMBL" id="CM009300">
    <property type="protein sequence ID" value="PNT12453.1"/>
    <property type="molecule type" value="Genomic_DNA"/>
</dbReference>
<keyword evidence="1" id="KW-0677">Repeat</keyword>
<dbReference type="Gene3D" id="3.90.1280.20">
    <property type="match status" value="1"/>
</dbReference>
<evidence type="ECO:0000313" key="4">
    <source>
        <dbReference type="EMBL" id="PNT12453.1"/>
    </source>
</evidence>
<dbReference type="STRING" id="3694.B9I147"/>
<reference evidence="4 5" key="1">
    <citation type="journal article" date="2006" name="Science">
        <title>The genome of black cottonwood, Populus trichocarpa (Torr. &amp; Gray).</title>
        <authorList>
            <person name="Tuskan G.A."/>
            <person name="Difazio S."/>
            <person name="Jansson S."/>
            <person name="Bohlmann J."/>
            <person name="Grigoriev I."/>
            <person name="Hellsten U."/>
            <person name="Putnam N."/>
            <person name="Ralph S."/>
            <person name="Rombauts S."/>
            <person name="Salamov A."/>
            <person name="Schein J."/>
            <person name="Sterck L."/>
            <person name="Aerts A."/>
            <person name="Bhalerao R.R."/>
            <person name="Bhalerao R.P."/>
            <person name="Blaudez D."/>
            <person name="Boerjan W."/>
            <person name="Brun A."/>
            <person name="Brunner A."/>
            <person name="Busov V."/>
            <person name="Campbell M."/>
            <person name="Carlson J."/>
            <person name="Chalot M."/>
            <person name="Chapman J."/>
            <person name="Chen G.L."/>
            <person name="Cooper D."/>
            <person name="Coutinho P.M."/>
            <person name="Couturier J."/>
            <person name="Covert S."/>
            <person name="Cronk Q."/>
            <person name="Cunningham R."/>
            <person name="Davis J."/>
            <person name="Degroeve S."/>
            <person name="Dejardin A."/>
            <person name="Depamphilis C."/>
            <person name="Detter J."/>
            <person name="Dirks B."/>
            <person name="Dubchak I."/>
            <person name="Duplessis S."/>
            <person name="Ehlting J."/>
            <person name="Ellis B."/>
            <person name="Gendler K."/>
            <person name="Goodstein D."/>
            <person name="Gribskov M."/>
            <person name="Grimwood J."/>
            <person name="Groover A."/>
            <person name="Gunter L."/>
            <person name="Hamberger B."/>
            <person name="Heinze B."/>
            <person name="Helariutta Y."/>
            <person name="Henrissat B."/>
            <person name="Holligan D."/>
            <person name="Holt R."/>
            <person name="Huang W."/>
            <person name="Islam-Faridi N."/>
            <person name="Jones S."/>
            <person name="Jones-Rhoades M."/>
            <person name="Jorgensen R."/>
            <person name="Joshi C."/>
            <person name="Kangasjarvi J."/>
            <person name="Karlsson J."/>
            <person name="Kelleher C."/>
            <person name="Kirkpatrick R."/>
            <person name="Kirst M."/>
            <person name="Kohler A."/>
            <person name="Kalluri U."/>
            <person name="Larimer F."/>
            <person name="Leebens-Mack J."/>
            <person name="Leple J.C."/>
            <person name="Locascio P."/>
            <person name="Lou Y."/>
            <person name="Lucas S."/>
            <person name="Martin F."/>
            <person name="Montanini B."/>
            <person name="Napoli C."/>
            <person name="Nelson D.R."/>
            <person name="Nelson C."/>
            <person name="Nieminen K."/>
            <person name="Nilsson O."/>
            <person name="Pereda V."/>
            <person name="Peter G."/>
            <person name="Philippe R."/>
            <person name="Pilate G."/>
            <person name="Poliakov A."/>
            <person name="Razumovskaya J."/>
            <person name="Richardson P."/>
            <person name="Rinaldi C."/>
            <person name="Ritland K."/>
            <person name="Rouze P."/>
            <person name="Ryaboy D."/>
            <person name="Schmutz J."/>
            <person name="Schrader J."/>
            <person name="Segerman B."/>
            <person name="Shin H."/>
            <person name="Siddiqui A."/>
            <person name="Sterky F."/>
            <person name="Terry A."/>
            <person name="Tsai C.J."/>
            <person name="Uberbacher E."/>
            <person name="Unneberg P."/>
            <person name="Vahala J."/>
            <person name="Wall K."/>
            <person name="Wessler S."/>
            <person name="Yang G."/>
            <person name="Yin T."/>
            <person name="Douglas C."/>
            <person name="Marra M."/>
            <person name="Sandberg G."/>
            <person name="Van de Peer Y."/>
            <person name="Rokhsar D."/>
        </authorList>
    </citation>
    <scope>NUCLEOTIDE SEQUENCE [LARGE SCALE GENOMIC DNA]</scope>
    <source>
        <strain evidence="5">cv. Nisqually</strain>
    </source>
</reference>
<dbReference type="PANTHER" id="PTHR22777:SF17">
    <property type="entry name" value="UPF0053 PROTEIN SLL0260"/>
    <property type="match status" value="1"/>
</dbReference>
<dbReference type="Proteomes" id="UP000006729">
    <property type="component" value="Chromosome 11"/>
</dbReference>
<dbReference type="InterPro" id="IPR005170">
    <property type="entry name" value="Transptr-assoc_dom"/>
</dbReference>
<dbReference type="AlphaFoldDB" id="B9I147"/>
<sequence length="146" mass="16745">MEENFTQKKVTLEDVVEEIVGEIFNENDSKEEIEKKTGFIVMRAEGIYDVDANTSIDQLSEDLNIKMPEGHQYKTVSGFVCEVFGYIPRTVETIKVILEKETLEDEDVHTEGKFDIQEVKEKHQIYKLEVEFGFHAACLFRGSSSA</sequence>
<gene>
    <name evidence="4" type="ORF">POPTR_011G086400</name>
</gene>
<evidence type="ECO:0000256" key="2">
    <source>
        <dbReference type="ARBA" id="ARBA00023122"/>
    </source>
</evidence>
<accession>B9I147</accession>
<evidence type="ECO:0000259" key="3">
    <source>
        <dbReference type="SMART" id="SM01091"/>
    </source>
</evidence>
<keyword evidence="2" id="KW-0129">CBS domain</keyword>
<dbReference type="InParanoid" id="B9I147"/>
<dbReference type="SUPFAM" id="SSF56176">
    <property type="entry name" value="FAD-binding/transporter-associated domain-like"/>
    <property type="match status" value="1"/>
</dbReference>
<dbReference type="PANTHER" id="PTHR22777">
    <property type="entry name" value="HEMOLYSIN-RELATED"/>
    <property type="match status" value="1"/>
</dbReference>
<dbReference type="Gene3D" id="3.30.465.10">
    <property type="match status" value="1"/>
</dbReference>
<evidence type="ECO:0000256" key="1">
    <source>
        <dbReference type="ARBA" id="ARBA00022737"/>
    </source>
</evidence>
<evidence type="ECO:0000313" key="5">
    <source>
        <dbReference type="Proteomes" id="UP000006729"/>
    </source>
</evidence>
<dbReference type="eggNOG" id="KOG2118">
    <property type="taxonomic scope" value="Eukaryota"/>
</dbReference>
<keyword evidence="5" id="KW-1185">Reference proteome</keyword>
<dbReference type="Pfam" id="PF03471">
    <property type="entry name" value="CorC_HlyC"/>
    <property type="match status" value="1"/>
</dbReference>
<feature type="domain" description="Transporter-associated" evidence="3">
    <location>
        <begin position="41"/>
        <end position="134"/>
    </location>
</feature>
<organism evidence="4 5">
    <name type="scientific">Populus trichocarpa</name>
    <name type="common">Western balsam poplar</name>
    <name type="synonym">Populus balsamifera subsp. trichocarpa</name>
    <dbReference type="NCBI Taxonomy" id="3694"/>
    <lineage>
        <taxon>Eukaryota</taxon>
        <taxon>Viridiplantae</taxon>
        <taxon>Streptophyta</taxon>
        <taxon>Embryophyta</taxon>
        <taxon>Tracheophyta</taxon>
        <taxon>Spermatophyta</taxon>
        <taxon>Magnoliopsida</taxon>
        <taxon>eudicotyledons</taxon>
        <taxon>Gunneridae</taxon>
        <taxon>Pentapetalae</taxon>
        <taxon>rosids</taxon>
        <taxon>fabids</taxon>
        <taxon>Malpighiales</taxon>
        <taxon>Salicaceae</taxon>
        <taxon>Saliceae</taxon>
        <taxon>Populus</taxon>
    </lineage>
</organism>